<dbReference type="PROSITE" id="PS00086">
    <property type="entry name" value="CYTOCHROME_P450"/>
    <property type="match status" value="1"/>
</dbReference>
<comment type="cofactor">
    <cofactor evidence="7">
        <name>heme</name>
        <dbReference type="ChEBI" id="CHEBI:30413"/>
    </cofactor>
</comment>
<dbReference type="Proteomes" id="UP000195402">
    <property type="component" value="Unassembled WGS sequence"/>
</dbReference>
<dbReference type="OMA" id="CARRDCE"/>
<dbReference type="GO" id="GO:0004497">
    <property type="term" value="F:monooxygenase activity"/>
    <property type="evidence" value="ECO:0007669"/>
    <property type="project" value="UniProtKB-KW"/>
</dbReference>
<dbReference type="OrthoDB" id="1372046at2759"/>
<feature type="transmembrane region" description="Helical" evidence="9">
    <location>
        <begin position="7"/>
        <end position="28"/>
    </location>
</feature>
<dbReference type="InterPro" id="IPR017972">
    <property type="entry name" value="Cyt_P450_CS"/>
</dbReference>
<evidence type="ECO:0000256" key="1">
    <source>
        <dbReference type="ARBA" id="ARBA00010617"/>
    </source>
</evidence>
<name>A0A200PLV8_MACCD</name>
<comment type="caution">
    <text evidence="10">The sequence shown here is derived from an EMBL/GenBank/DDBJ whole genome shotgun (WGS) entry which is preliminary data.</text>
</comment>
<dbReference type="PANTHER" id="PTHR24286:SF384">
    <property type="entry name" value="P450, PUTATIVE (EUROFUNG)-RELATED"/>
    <property type="match status" value="1"/>
</dbReference>
<evidence type="ECO:0000313" key="10">
    <source>
        <dbReference type="EMBL" id="OUZ99194.1"/>
    </source>
</evidence>
<evidence type="ECO:0000256" key="2">
    <source>
        <dbReference type="ARBA" id="ARBA00022617"/>
    </source>
</evidence>
<keyword evidence="6 8" id="KW-0503">Monooxygenase</keyword>
<dbReference type="GO" id="GO:0020037">
    <property type="term" value="F:heme binding"/>
    <property type="evidence" value="ECO:0007669"/>
    <property type="project" value="InterPro"/>
</dbReference>
<keyword evidence="11" id="KW-1185">Reference proteome</keyword>
<evidence type="ECO:0000256" key="5">
    <source>
        <dbReference type="ARBA" id="ARBA00023004"/>
    </source>
</evidence>
<dbReference type="GO" id="GO:0016125">
    <property type="term" value="P:sterol metabolic process"/>
    <property type="evidence" value="ECO:0007669"/>
    <property type="project" value="TreeGrafter"/>
</dbReference>
<keyword evidence="4 8" id="KW-0560">Oxidoreductase</keyword>
<dbReference type="EMBL" id="MVGT01004528">
    <property type="protein sequence ID" value="OUZ99194.1"/>
    <property type="molecule type" value="Genomic_DNA"/>
</dbReference>
<organism evidence="10 11">
    <name type="scientific">Macleaya cordata</name>
    <name type="common">Five-seeded plume-poppy</name>
    <name type="synonym">Bocconia cordata</name>
    <dbReference type="NCBI Taxonomy" id="56857"/>
    <lineage>
        <taxon>Eukaryota</taxon>
        <taxon>Viridiplantae</taxon>
        <taxon>Streptophyta</taxon>
        <taxon>Embryophyta</taxon>
        <taxon>Tracheophyta</taxon>
        <taxon>Spermatophyta</taxon>
        <taxon>Magnoliopsida</taxon>
        <taxon>Ranunculales</taxon>
        <taxon>Papaveraceae</taxon>
        <taxon>Papaveroideae</taxon>
        <taxon>Macleaya</taxon>
    </lineage>
</organism>
<dbReference type="Gene3D" id="1.10.630.10">
    <property type="entry name" value="Cytochrome P450"/>
    <property type="match status" value="1"/>
</dbReference>
<dbReference type="PANTHER" id="PTHR24286">
    <property type="entry name" value="CYTOCHROME P450 26"/>
    <property type="match status" value="1"/>
</dbReference>
<dbReference type="InterPro" id="IPR002401">
    <property type="entry name" value="Cyt_P450_E_grp-I"/>
</dbReference>
<keyword evidence="3 7" id="KW-0479">Metal-binding</keyword>
<dbReference type="Pfam" id="PF00067">
    <property type="entry name" value="p450"/>
    <property type="match status" value="1"/>
</dbReference>
<evidence type="ECO:0000256" key="3">
    <source>
        <dbReference type="ARBA" id="ARBA00022723"/>
    </source>
</evidence>
<keyword evidence="9" id="KW-0812">Transmembrane</keyword>
<dbReference type="PRINTS" id="PR00385">
    <property type="entry name" value="P450"/>
</dbReference>
<evidence type="ECO:0000256" key="9">
    <source>
        <dbReference type="SAM" id="Phobius"/>
    </source>
</evidence>
<dbReference type="STRING" id="56857.A0A200PLV8"/>
<keyword evidence="9" id="KW-1133">Transmembrane helix</keyword>
<evidence type="ECO:0000256" key="7">
    <source>
        <dbReference type="PIRSR" id="PIRSR602401-1"/>
    </source>
</evidence>
<dbReference type="InterPro" id="IPR001128">
    <property type="entry name" value="Cyt_P450"/>
</dbReference>
<evidence type="ECO:0000256" key="8">
    <source>
        <dbReference type="RuleBase" id="RU000461"/>
    </source>
</evidence>
<sequence>MELSFDYLLWCFLALAVALIYILSFRFIKVPDPSKPPLPPGNYGWPVFGESIEILKLFRYGKGIEFFKTRMSKHNKNIFKTSLMGEKTIVFCGAAGNKHLFTSEKQSVITCWPKDFKKLFGLTKCARRDCEDWAGRDQVLALPLVKKYAFWIVCEVFTGINDSNWQSKFLKEFYILLDDEEGRLFTDEEIANNIIILMHAGHETSSSMMMVIKYLAETPECYRRVLEEQREIAMSKGRGELLNKDDLQKMKYSWNVVSEVLRLWPPVLGTFRQAIKDFTDAGFSIPKGWKIWWNPYSTHMNEEYFPDPYRFDPSRFERGAPAPYAYVPFGGGPRMCPGREFARVEILVFMHNLVWRFRWELVFPEEKISIDPMPVSPKGLPIYLYRSLLSHA</sequence>
<accession>A0A200PLV8</accession>
<proteinExistence type="inferred from homology"/>
<dbReference type="AlphaFoldDB" id="A0A200PLV8"/>
<feature type="binding site" description="axial binding residue" evidence="7">
    <location>
        <position position="336"/>
    </location>
    <ligand>
        <name>heme</name>
        <dbReference type="ChEBI" id="CHEBI:30413"/>
    </ligand>
    <ligandPart>
        <name>Fe</name>
        <dbReference type="ChEBI" id="CHEBI:18248"/>
    </ligandPart>
</feature>
<protein>
    <submittedName>
        <fullName evidence="10">Cytochrome P450</fullName>
    </submittedName>
</protein>
<dbReference type="GO" id="GO:0005506">
    <property type="term" value="F:iron ion binding"/>
    <property type="evidence" value="ECO:0007669"/>
    <property type="project" value="InterPro"/>
</dbReference>
<dbReference type="PRINTS" id="PR00463">
    <property type="entry name" value="EP450I"/>
</dbReference>
<dbReference type="GO" id="GO:0016705">
    <property type="term" value="F:oxidoreductase activity, acting on paired donors, with incorporation or reduction of molecular oxygen"/>
    <property type="evidence" value="ECO:0007669"/>
    <property type="project" value="InterPro"/>
</dbReference>
<dbReference type="InterPro" id="IPR036396">
    <property type="entry name" value="Cyt_P450_sf"/>
</dbReference>
<dbReference type="GO" id="GO:0033075">
    <property type="term" value="P:isoquinoline alkaloid biosynthetic process"/>
    <property type="evidence" value="ECO:0007669"/>
    <property type="project" value="UniProtKB-ARBA"/>
</dbReference>
<dbReference type="InParanoid" id="A0A200PLV8"/>
<comment type="similarity">
    <text evidence="1 8">Belongs to the cytochrome P450 family.</text>
</comment>
<keyword evidence="2 7" id="KW-0349">Heme</keyword>
<dbReference type="SUPFAM" id="SSF48264">
    <property type="entry name" value="Cytochrome P450"/>
    <property type="match status" value="1"/>
</dbReference>
<keyword evidence="5 7" id="KW-0408">Iron</keyword>
<keyword evidence="9" id="KW-0472">Membrane</keyword>
<evidence type="ECO:0000256" key="4">
    <source>
        <dbReference type="ARBA" id="ARBA00023002"/>
    </source>
</evidence>
<reference evidence="10 11" key="1">
    <citation type="journal article" date="2017" name="Mol. Plant">
        <title>The Genome of Medicinal Plant Macleaya cordata Provides New Insights into Benzylisoquinoline Alkaloids Metabolism.</title>
        <authorList>
            <person name="Liu X."/>
            <person name="Liu Y."/>
            <person name="Huang P."/>
            <person name="Ma Y."/>
            <person name="Qing Z."/>
            <person name="Tang Q."/>
            <person name="Cao H."/>
            <person name="Cheng P."/>
            <person name="Zheng Y."/>
            <person name="Yuan Z."/>
            <person name="Zhou Y."/>
            <person name="Liu J."/>
            <person name="Tang Z."/>
            <person name="Zhuo Y."/>
            <person name="Zhang Y."/>
            <person name="Yu L."/>
            <person name="Huang J."/>
            <person name="Yang P."/>
            <person name="Peng Q."/>
            <person name="Zhang J."/>
            <person name="Jiang W."/>
            <person name="Zhang Z."/>
            <person name="Lin K."/>
            <person name="Ro D.K."/>
            <person name="Chen X."/>
            <person name="Xiong X."/>
            <person name="Shang Y."/>
            <person name="Huang S."/>
            <person name="Zeng J."/>
        </authorList>
    </citation>
    <scope>NUCLEOTIDE SEQUENCE [LARGE SCALE GENOMIC DNA]</scope>
    <source>
        <strain evidence="11">cv. BLH2017</strain>
        <tissue evidence="10">Root</tissue>
    </source>
</reference>
<evidence type="ECO:0000256" key="6">
    <source>
        <dbReference type="ARBA" id="ARBA00023033"/>
    </source>
</evidence>
<gene>
    <name evidence="10" type="ORF">BVC80_7803g2</name>
</gene>
<evidence type="ECO:0000313" key="11">
    <source>
        <dbReference type="Proteomes" id="UP000195402"/>
    </source>
</evidence>